<dbReference type="EMBL" id="CAKMRJ010000113">
    <property type="protein sequence ID" value="CAH1417860.1"/>
    <property type="molecule type" value="Genomic_DNA"/>
</dbReference>
<keyword evidence="3" id="KW-1185">Reference proteome</keyword>
<sequence length="83" mass="9504">MQKRIGAHLLTYPSLISSVPKPIQYTPSFSLLLHLFLTIYINTSPSHFPITINKLLSELFLLHLLNCYLLVPFITFTLLCSSR</sequence>
<feature type="transmembrane region" description="Helical" evidence="1">
    <location>
        <begin position="61"/>
        <end position="80"/>
    </location>
</feature>
<comment type="caution">
    <text evidence="2">The sequence shown here is derived from an EMBL/GenBank/DDBJ whole genome shotgun (WGS) entry which is preliminary data.</text>
</comment>
<evidence type="ECO:0000313" key="2">
    <source>
        <dbReference type="EMBL" id="CAH1417860.1"/>
    </source>
</evidence>
<gene>
    <name evidence="2" type="ORF">LVIROSA_LOCUS5509</name>
</gene>
<dbReference type="AlphaFoldDB" id="A0AAU9LV93"/>
<evidence type="ECO:0000313" key="3">
    <source>
        <dbReference type="Proteomes" id="UP001157418"/>
    </source>
</evidence>
<organism evidence="2 3">
    <name type="scientific">Lactuca virosa</name>
    <dbReference type="NCBI Taxonomy" id="75947"/>
    <lineage>
        <taxon>Eukaryota</taxon>
        <taxon>Viridiplantae</taxon>
        <taxon>Streptophyta</taxon>
        <taxon>Embryophyta</taxon>
        <taxon>Tracheophyta</taxon>
        <taxon>Spermatophyta</taxon>
        <taxon>Magnoliopsida</taxon>
        <taxon>eudicotyledons</taxon>
        <taxon>Gunneridae</taxon>
        <taxon>Pentapetalae</taxon>
        <taxon>asterids</taxon>
        <taxon>campanulids</taxon>
        <taxon>Asterales</taxon>
        <taxon>Asteraceae</taxon>
        <taxon>Cichorioideae</taxon>
        <taxon>Cichorieae</taxon>
        <taxon>Lactucinae</taxon>
        <taxon>Lactuca</taxon>
    </lineage>
</organism>
<reference evidence="2 3" key="1">
    <citation type="submission" date="2022-01" db="EMBL/GenBank/DDBJ databases">
        <authorList>
            <person name="Xiong W."/>
            <person name="Schranz E."/>
        </authorList>
    </citation>
    <scope>NUCLEOTIDE SEQUENCE [LARGE SCALE GENOMIC DNA]</scope>
</reference>
<keyword evidence="1" id="KW-1133">Transmembrane helix</keyword>
<keyword evidence="1" id="KW-0472">Membrane</keyword>
<feature type="transmembrane region" description="Helical" evidence="1">
    <location>
        <begin position="23"/>
        <end position="41"/>
    </location>
</feature>
<dbReference type="Proteomes" id="UP001157418">
    <property type="component" value="Unassembled WGS sequence"/>
</dbReference>
<proteinExistence type="predicted"/>
<evidence type="ECO:0000256" key="1">
    <source>
        <dbReference type="SAM" id="Phobius"/>
    </source>
</evidence>
<name>A0AAU9LV93_9ASTR</name>
<accession>A0AAU9LV93</accession>
<protein>
    <submittedName>
        <fullName evidence="2">Uncharacterized protein</fullName>
    </submittedName>
</protein>
<keyword evidence="1" id="KW-0812">Transmembrane</keyword>